<organism evidence="2 3">
    <name type="scientific">Skeletonema marinoi</name>
    <dbReference type="NCBI Taxonomy" id="267567"/>
    <lineage>
        <taxon>Eukaryota</taxon>
        <taxon>Sar</taxon>
        <taxon>Stramenopiles</taxon>
        <taxon>Ochrophyta</taxon>
        <taxon>Bacillariophyta</taxon>
        <taxon>Coscinodiscophyceae</taxon>
        <taxon>Thalassiosirophycidae</taxon>
        <taxon>Thalassiosirales</taxon>
        <taxon>Skeletonemataceae</taxon>
        <taxon>Skeletonema</taxon>
        <taxon>Skeletonema marinoi-dohrnii complex</taxon>
    </lineage>
</organism>
<evidence type="ECO:0000256" key="1">
    <source>
        <dbReference type="SAM" id="MobiDB-lite"/>
    </source>
</evidence>
<feature type="compositionally biased region" description="Polar residues" evidence="1">
    <location>
        <begin position="80"/>
        <end position="101"/>
    </location>
</feature>
<dbReference type="EMBL" id="JATAAI010000009">
    <property type="protein sequence ID" value="KAK1743120.1"/>
    <property type="molecule type" value="Genomic_DNA"/>
</dbReference>
<feature type="region of interest" description="Disordered" evidence="1">
    <location>
        <begin position="402"/>
        <end position="426"/>
    </location>
</feature>
<feature type="region of interest" description="Disordered" evidence="1">
    <location>
        <begin position="304"/>
        <end position="323"/>
    </location>
</feature>
<keyword evidence="3" id="KW-1185">Reference proteome</keyword>
<feature type="region of interest" description="Disordered" evidence="1">
    <location>
        <begin position="75"/>
        <end position="104"/>
    </location>
</feature>
<feature type="region of interest" description="Disordered" evidence="1">
    <location>
        <begin position="157"/>
        <end position="180"/>
    </location>
</feature>
<proteinExistence type="predicted"/>
<dbReference type="AlphaFoldDB" id="A0AAD8YDP3"/>
<name>A0AAD8YDP3_9STRA</name>
<reference evidence="2" key="1">
    <citation type="submission" date="2023-06" db="EMBL/GenBank/DDBJ databases">
        <title>Survivors Of The Sea: Transcriptome response of Skeletonema marinoi to long-term dormancy.</title>
        <authorList>
            <person name="Pinder M.I.M."/>
            <person name="Kourtchenko O."/>
            <person name="Robertson E.K."/>
            <person name="Larsson T."/>
            <person name="Maumus F."/>
            <person name="Osuna-Cruz C.M."/>
            <person name="Vancaester E."/>
            <person name="Stenow R."/>
            <person name="Vandepoele K."/>
            <person name="Ploug H."/>
            <person name="Bruchert V."/>
            <person name="Godhe A."/>
            <person name="Topel M."/>
        </authorList>
    </citation>
    <scope>NUCLEOTIDE SEQUENCE</scope>
    <source>
        <strain evidence="2">R05AC</strain>
    </source>
</reference>
<evidence type="ECO:0000313" key="3">
    <source>
        <dbReference type="Proteomes" id="UP001224775"/>
    </source>
</evidence>
<gene>
    <name evidence="2" type="ORF">QTG54_005741</name>
</gene>
<dbReference type="InterPro" id="IPR036322">
    <property type="entry name" value="WD40_repeat_dom_sf"/>
</dbReference>
<dbReference type="SUPFAM" id="SSF50978">
    <property type="entry name" value="WD40 repeat-like"/>
    <property type="match status" value="1"/>
</dbReference>
<evidence type="ECO:0000313" key="2">
    <source>
        <dbReference type="EMBL" id="KAK1743120.1"/>
    </source>
</evidence>
<accession>A0AAD8YDP3</accession>
<comment type="caution">
    <text evidence="2">The sequence shown here is derived from an EMBL/GenBank/DDBJ whole genome shotgun (WGS) entry which is preliminary data.</text>
</comment>
<protein>
    <submittedName>
        <fullName evidence="2">Uncharacterized protein</fullName>
    </submittedName>
</protein>
<feature type="region of interest" description="Disordered" evidence="1">
    <location>
        <begin position="1"/>
        <end position="27"/>
    </location>
</feature>
<dbReference type="Proteomes" id="UP001224775">
    <property type="component" value="Unassembled WGS sequence"/>
</dbReference>
<sequence>MMAETKKKKRSSSRRKKQRAPFFPNSPLCVGSPTNGVEINRRSVRQLTPQKLCSLALPPPLLSLFDADGSIVARGGDEQSVGNHGRQPSNASISAGSTGTHHNARLPSHIRVGFAKCDPLLVFGGQYVLVGTADGRIAIYSIVEFDRHVSLDIKMSERRRQREWEEEDNSASQKDTTTKEEKKIIDDEINFSSELAEEENEWEIRERMNRRERARLIDPLLVVTLPISRHKNTSSVGDEDQGSASVFSPSTIIAMCATPKTGASLVEQRSTSNPTLATVGEGFLGHVAVLTDDAVVHVLEFSTPDSPKQISESNGETSSSNAADSPVVNILLSFETENSNATSICMRKADSPALRLCVGSESGLLTEFQLHSTSYHHSITSSPERHPTKLARQRSHEIKLHTRPDANPLQRQFSEPGSSPSKTRQPVKVTLCWQGSTDAPIRTLSCPGWGGTKAQSHSLLVVGTEQRQYANATRDSLAPLPNQDLSPAISLDMINASLAESTWRESNVTGDPSSNKAIPLSDCSVWPAAGMELKDGWLRSTTKRKPDVKQQLINSTDLQRVSRTSKLCCFEESQKCFASATSDGTVAISHCLEEGSWGITDENNQIMLFQQCIGLGTIESGNERYLACCLRGGTIYLVPVAEGNNPRKDIVMYATPVDSADCGAVRYIQNFAAGLTQVKSWQEDDDSSSMKYAAMIGWSGGKIDVYELNAEETRENLLLDILAERGTLSNFVKMLMNMDKRHNQLESSTLWKQAWDECTKANEVESVVNRIRNPNDDTFEGTRLLILSLMNGT</sequence>
<feature type="compositionally biased region" description="Basic residues" evidence="1">
    <location>
        <begin position="1"/>
        <end position="19"/>
    </location>
</feature>
<feature type="compositionally biased region" description="Polar residues" evidence="1">
    <location>
        <begin position="409"/>
        <end position="424"/>
    </location>
</feature>